<dbReference type="AlphaFoldDB" id="A0ABD3BAY5"/>
<reference evidence="2" key="1">
    <citation type="journal article" date="2024" name="IScience">
        <title>Strigolactones Initiate the Formation of Haustorium-like Structures in Castilleja.</title>
        <authorList>
            <person name="Buerger M."/>
            <person name="Peterson D."/>
            <person name="Chory J."/>
        </authorList>
    </citation>
    <scope>NUCLEOTIDE SEQUENCE [LARGE SCALE GENOMIC DNA]</scope>
</reference>
<dbReference type="EMBL" id="JAVIJP010000107">
    <property type="protein sequence ID" value="KAL3614437.1"/>
    <property type="molecule type" value="Genomic_DNA"/>
</dbReference>
<organism evidence="1 2">
    <name type="scientific">Castilleja foliolosa</name>
    <dbReference type="NCBI Taxonomy" id="1961234"/>
    <lineage>
        <taxon>Eukaryota</taxon>
        <taxon>Viridiplantae</taxon>
        <taxon>Streptophyta</taxon>
        <taxon>Embryophyta</taxon>
        <taxon>Tracheophyta</taxon>
        <taxon>Spermatophyta</taxon>
        <taxon>Magnoliopsida</taxon>
        <taxon>eudicotyledons</taxon>
        <taxon>Gunneridae</taxon>
        <taxon>Pentapetalae</taxon>
        <taxon>asterids</taxon>
        <taxon>lamiids</taxon>
        <taxon>Lamiales</taxon>
        <taxon>Orobanchaceae</taxon>
        <taxon>Pedicularideae</taxon>
        <taxon>Castillejinae</taxon>
        <taxon>Castilleja</taxon>
    </lineage>
</organism>
<proteinExistence type="predicted"/>
<protein>
    <submittedName>
        <fullName evidence="1">Uncharacterized protein</fullName>
    </submittedName>
</protein>
<dbReference type="Proteomes" id="UP001632038">
    <property type="component" value="Unassembled WGS sequence"/>
</dbReference>
<name>A0ABD3BAY5_9LAMI</name>
<sequence>MAYFSGDEQQKTDVCFGISSGLDECFPLDVGMRRGCPWLNSSGLDFSGLFEESNDCPRLLTKVRDRLRVARVGGEQFKMVRLIGK</sequence>
<gene>
    <name evidence="1" type="ORF">CASFOL_042511</name>
</gene>
<evidence type="ECO:0000313" key="2">
    <source>
        <dbReference type="Proteomes" id="UP001632038"/>
    </source>
</evidence>
<keyword evidence="2" id="KW-1185">Reference proteome</keyword>
<accession>A0ABD3BAY5</accession>
<comment type="caution">
    <text evidence="1">The sequence shown here is derived from an EMBL/GenBank/DDBJ whole genome shotgun (WGS) entry which is preliminary data.</text>
</comment>
<evidence type="ECO:0000313" key="1">
    <source>
        <dbReference type="EMBL" id="KAL3614437.1"/>
    </source>
</evidence>